<dbReference type="InterPro" id="IPR051368">
    <property type="entry name" value="SerProtInhib-TIL_Domain"/>
</dbReference>
<comment type="caution">
    <text evidence="5">The sequence shown here is derived from an EMBL/GenBank/DDBJ whole genome shotgun (WGS) entry which is preliminary data.</text>
</comment>
<organism evidence="5 6">
    <name type="scientific">Cylicocyclus nassatus</name>
    <name type="common">Nematode worm</name>
    <dbReference type="NCBI Taxonomy" id="53992"/>
    <lineage>
        <taxon>Eukaryota</taxon>
        <taxon>Metazoa</taxon>
        <taxon>Ecdysozoa</taxon>
        <taxon>Nematoda</taxon>
        <taxon>Chromadorea</taxon>
        <taxon>Rhabditida</taxon>
        <taxon>Rhabditina</taxon>
        <taxon>Rhabditomorpha</taxon>
        <taxon>Strongyloidea</taxon>
        <taxon>Strongylidae</taxon>
        <taxon>Cylicocyclus</taxon>
    </lineage>
</organism>
<dbReference type="AlphaFoldDB" id="A0AA36H3S1"/>
<dbReference type="CDD" id="cd19941">
    <property type="entry name" value="TIL"/>
    <property type="match status" value="1"/>
</dbReference>
<accession>A0AA36H3S1</accession>
<sequence length="246" mass="27421">MYPAKHIQIDHCLKKTCQCPKGTLESGTGECVDLARCRQLRSKRQAVGPIIRNNLCTLFGIGCPPTTTARPQPCGANQRRVACGTACEPTCAIRNPPCTAQCIPNVCRCLPGYIRYVGLCIPTAACPNNPIRTSTTTPPIIIVIPPGGYPYPPIRYFGYYVPPYYPYPGYYPPYYTCPAYTTYAQCVPCERACNSNYWLCYQYCVAGCTCQQGYVRDPVSNYCVNPYYCPRLYQGIRNSALLAFKK</sequence>
<feature type="domain" description="TIL" evidence="4">
    <location>
        <begin position="74"/>
        <end position="126"/>
    </location>
</feature>
<dbReference type="EMBL" id="CATQJL010000305">
    <property type="protein sequence ID" value="CAJ0603023.1"/>
    <property type="molecule type" value="Genomic_DNA"/>
</dbReference>
<dbReference type="Proteomes" id="UP001176961">
    <property type="component" value="Unassembled WGS sequence"/>
</dbReference>
<dbReference type="SUPFAM" id="SSF57567">
    <property type="entry name" value="Serine protease inhibitors"/>
    <property type="match status" value="2"/>
</dbReference>
<name>A0AA36H3S1_CYLNA</name>
<dbReference type="PANTHER" id="PTHR23259">
    <property type="entry name" value="RIDDLE"/>
    <property type="match status" value="1"/>
</dbReference>
<evidence type="ECO:0000313" key="5">
    <source>
        <dbReference type="EMBL" id="CAJ0603023.1"/>
    </source>
</evidence>
<evidence type="ECO:0000313" key="6">
    <source>
        <dbReference type="Proteomes" id="UP001176961"/>
    </source>
</evidence>
<dbReference type="PANTHER" id="PTHR23259:SF70">
    <property type="entry name" value="ACCESSORY GLAND PROTEIN ACP62F-RELATED"/>
    <property type="match status" value="1"/>
</dbReference>
<evidence type="ECO:0000256" key="1">
    <source>
        <dbReference type="ARBA" id="ARBA00022690"/>
    </source>
</evidence>
<keyword evidence="1" id="KW-0646">Protease inhibitor</keyword>
<proteinExistence type="predicted"/>
<feature type="domain" description="TIL" evidence="4">
    <location>
        <begin position="177"/>
        <end position="229"/>
    </location>
</feature>
<keyword evidence="3" id="KW-1015">Disulfide bond</keyword>
<evidence type="ECO:0000256" key="2">
    <source>
        <dbReference type="ARBA" id="ARBA00022900"/>
    </source>
</evidence>
<dbReference type="InterPro" id="IPR036084">
    <property type="entry name" value="Ser_inhib-like_sf"/>
</dbReference>
<gene>
    <name evidence="5" type="ORF">CYNAS_LOCUS15006</name>
</gene>
<dbReference type="GO" id="GO:0004867">
    <property type="term" value="F:serine-type endopeptidase inhibitor activity"/>
    <property type="evidence" value="ECO:0007669"/>
    <property type="project" value="UniProtKB-KW"/>
</dbReference>
<reference evidence="5" key="1">
    <citation type="submission" date="2023-07" db="EMBL/GenBank/DDBJ databases">
        <authorList>
            <consortium name="CYATHOMIX"/>
        </authorList>
    </citation>
    <scope>NUCLEOTIDE SEQUENCE</scope>
    <source>
        <strain evidence="5">N/A</strain>
    </source>
</reference>
<keyword evidence="6" id="KW-1185">Reference proteome</keyword>
<keyword evidence="2" id="KW-0722">Serine protease inhibitor</keyword>
<protein>
    <recommendedName>
        <fullName evidence="4">TIL domain-containing protein</fullName>
    </recommendedName>
</protein>
<dbReference type="Gene3D" id="2.10.25.10">
    <property type="entry name" value="Laminin"/>
    <property type="match status" value="2"/>
</dbReference>
<evidence type="ECO:0000259" key="4">
    <source>
        <dbReference type="Pfam" id="PF01826"/>
    </source>
</evidence>
<evidence type="ECO:0000256" key="3">
    <source>
        <dbReference type="ARBA" id="ARBA00023157"/>
    </source>
</evidence>
<dbReference type="Pfam" id="PF01826">
    <property type="entry name" value="TIL"/>
    <property type="match status" value="2"/>
</dbReference>
<dbReference type="InterPro" id="IPR002919">
    <property type="entry name" value="TIL_dom"/>
</dbReference>